<evidence type="ECO:0000313" key="2">
    <source>
        <dbReference type="Proteomes" id="UP000007129"/>
    </source>
</evidence>
<comment type="caution">
    <text evidence="1">The sequence shown here is derived from an EMBL/GenBank/DDBJ whole genome shotgun (WGS) entry which is preliminary data.</text>
</comment>
<accession>K2RN70</accession>
<organism evidence="1 2">
    <name type="scientific">Macrophomina phaseolina (strain MS6)</name>
    <name type="common">Charcoal rot fungus</name>
    <dbReference type="NCBI Taxonomy" id="1126212"/>
    <lineage>
        <taxon>Eukaryota</taxon>
        <taxon>Fungi</taxon>
        <taxon>Dikarya</taxon>
        <taxon>Ascomycota</taxon>
        <taxon>Pezizomycotina</taxon>
        <taxon>Dothideomycetes</taxon>
        <taxon>Dothideomycetes incertae sedis</taxon>
        <taxon>Botryosphaeriales</taxon>
        <taxon>Botryosphaeriaceae</taxon>
        <taxon>Macrophomina</taxon>
    </lineage>
</organism>
<protein>
    <submittedName>
        <fullName evidence="1">Uncharacterized protein</fullName>
    </submittedName>
</protein>
<reference evidence="1 2" key="1">
    <citation type="journal article" date="2012" name="BMC Genomics">
        <title>Tools to kill: Genome of one of the most destructive plant pathogenic fungi Macrophomina phaseolina.</title>
        <authorList>
            <person name="Islam M.S."/>
            <person name="Haque M.S."/>
            <person name="Islam M.M."/>
            <person name="Emdad E.M."/>
            <person name="Halim A."/>
            <person name="Hossen Q.M.M."/>
            <person name="Hossain M.Z."/>
            <person name="Ahmed B."/>
            <person name="Rahim S."/>
            <person name="Rahman M.S."/>
            <person name="Alam M.M."/>
            <person name="Hou S."/>
            <person name="Wan X."/>
            <person name="Saito J.A."/>
            <person name="Alam M."/>
        </authorList>
    </citation>
    <scope>NUCLEOTIDE SEQUENCE [LARGE SCALE GENOMIC DNA]</scope>
    <source>
        <strain evidence="1 2">MS6</strain>
    </source>
</reference>
<gene>
    <name evidence="1" type="ORF">MPH_08557</name>
</gene>
<dbReference type="InParanoid" id="K2RN70"/>
<dbReference type="Proteomes" id="UP000007129">
    <property type="component" value="Unassembled WGS sequence"/>
</dbReference>
<dbReference type="EMBL" id="AHHD01000362">
    <property type="protein sequence ID" value="EKG14267.1"/>
    <property type="molecule type" value="Genomic_DNA"/>
</dbReference>
<dbReference type="eggNOG" id="KOG1721">
    <property type="taxonomic scope" value="Eukaryota"/>
</dbReference>
<dbReference type="VEuPathDB" id="FungiDB:MPH_08557"/>
<dbReference type="OrthoDB" id="10018191at2759"/>
<dbReference type="AlphaFoldDB" id="K2RN70"/>
<sequence>MLSFGLPRLGLPGEYLQVLEHSVGHTSQVLIVCRSIASTIMIGAALGSTKFHQCFATPFSTAAFPLPSQTAVWQKDEQTWSGDLEIQDSTQVFDSILAGQKPAVPVSQFGLVALIASVLWRVSSFEALVGSDQLDTYADFVSKMARAVRVLDEMLAEQTSSEAAIDATPSPLLKSAKCLLNSTYYHLYGSKTLAQAKSVFDSPGTDRTDWPSEQVHPSNLDMALVRAAEAMQDDIRLGLMYLQKWGPHKFGPVCGNSVLETGLLLSWYLQNKPALVSVLDSHAAINQSIQEVISEMEELRATTHGQLPAVPLVVASELLADGSIWQSKRIHKMEFSPIFISGTGERDIPVKRLLVGQRPSSCISFTRIFTVCSMMTCMEEPSSVDK</sequence>
<evidence type="ECO:0000313" key="1">
    <source>
        <dbReference type="EMBL" id="EKG14267.1"/>
    </source>
</evidence>
<proteinExistence type="predicted"/>
<name>K2RN70_MACPH</name>
<dbReference type="HOGENOM" id="CLU_715860_0_0_1"/>